<dbReference type="PROSITE" id="PS00138">
    <property type="entry name" value="SUBTILASE_SER"/>
    <property type="match status" value="1"/>
</dbReference>
<dbReference type="GO" id="GO:0006508">
    <property type="term" value="P:proteolysis"/>
    <property type="evidence" value="ECO:0007669"/>
    <property type="project" value="UniProtKB-KW"/>
</dbReference>
<evidence type="ECO:0000256" key="4">
    <source>
        <dbReference type="ARBA" id="ARBA00022825"/>
    </source>
</evidence>
<dbReference type="CDD" id="cd07487">
    <property type="entry name" value="Peptidases_S8_1"/>
    <property type="match status" value="1"/>
</dbReference>
<dbReference type="SUPFAM" id="SSF52743">
    <property type="entry name" value="Subtilisin-like"/>
    <property type="match status" value="1"/>
</dbReference>
<dbReference type="PANTHER" id="PTHR43806:SF65">
    <property type="entry name" value="SERINE PROTEASE APRX"/>
    <property type="match status" value="1"/>
</dbReference>
<protein>
    <submittedName>
        <fullName evidence="10">S8 family peptidase</fullName>
    </submittedName>
</protein>
<keyword evidence="4 6" id="KW-0720">Serine protease</keyword>
<feature type="active site" description="Charge relay system" evidence="5 6">
    <location>
        <position position="29"/>
    </location>
</feature>
<organism evidence="10 11">
    <name type="scientific">Candidatus Pullilachnospira gallistercoris</name>
    <dbReference type="NCBI Taxonomy" id="2840911"/>
    <lineage>
        <taxon>Bacteria</taxon>
        <taxon>Bacillati</taxon>
        <taxon>Bacillota</taxon>
        <taxon>Clostridia</taxon>
        <taxon>Lachnospirales</taxon>
        <taxon>Lachnospiraceae</taxon>
        <taxon>Lachnospiraceae incertae sedis</taxon>
        <taxon>Candidatus Pullilachnospira</taxon>
    </lineage>
</organism>
<dbReference type="EMBL" id="DVHM01000100">
    <property type="protein sequence ID" value="HIR70866.1"/>
    <property type="molecule type" value="Genomic_DNA"/>
</dbReference>
<dbReference type="Proteomes" id="UP000823912">
    <property type="component" value="Unassembled WGS sequence"/>
</dbReference>
<feature type="active site" description="Charge relay system" evidence="5 6">
    <location>
        <position position="61"/>
    </location>
</feature>
<reference evidence="10" key="1">
    <citation type="submission" date="2020-10" db="EMBL/GenBank/DDBJ databases">
        <authorList>
            <person name="Gilroy R."/>
        </authorList>
    </citation>
    <scope>NUCLEOTIDE SEQUENCE</scope>
    <source>
        <strain evidence="10">ChiSjej5B23-6657</strain>
    </source>
</reference>
<dbReference type="Gene3D" id="3.40.50.200">
    <property type="entry name" value="Peptidase S8/S53 domain"/>
    <property type="match status" value="1"/>
</dbReference>
<dbReference type="InterPro" id="IPR050131">
    <property type="entry name" value="Peptidase_S8_subtilisin-like"/>
</dbReference>
<dbReference type="InterPro" id="IPR000209">
    <property type="entry name" value="Peptidase_S8/S53_dom"/>
</dbReference>
<gene>
    <name evidence="10" type="ORF">IAA55_06270</name>
</gene>
<sequence>MDRVRALIGLNRELQEKFTGEGITAAILDSGIAAHEDFGDRILAFSDFVSGRGMPYDDNGHGTHIAGILAGSGKRSDGRYAGIAPGCGLVIGKVLNRRGSGNLADILKGISWCMEHRELYNIRIINISVGMTKDTGQKMEERLLELIEEAWAQGMVVVCAAGNNGPSPGSVTIPGNSRTVITVGAVDENGRGMSGGRGRGRGEPAGSMSYSGRGPTRECVVKPEILAPGTDIVSCGTTGGYTKKTGTSMAVPVVSGAVALMLEKDPALAPVEVKLRMYERCIPLRYPYGSRNWGRIYLPYLLL</sequence>
<dbReference type="PROSITE" id="PS51892">
    <property type="entry name" value="SUBTILASE"/>
    <property type="match status" value="1"/>
</dbReference>
<evidence type="ECO:0000313" key="10">
    <source>
        <dbReference type="EMBL" id="HIR70866.1"/>
    </source>
</evidence>
<evidence type="ECO:0000256" key="8">
    <source>
        <dbReference type="SAM" id="MobiDB-lite"/>
    </source>
</evidence>
<evidence type="ECO:0000256" key="1">
    <source>
        <dbReference type="ARBA" id="ARBA00011073"/>
    </source>
</evidence>
<dbReference type="PROSITE" id="PS00137">
    <property type="entry name" value="SUBTILASE_HIS"/>
    <property type="match status" value="1"/>
</dbReference>
<reference evidence="10" key="2">
    <citation type="journal article" date="2021" name="PeerJ">
        <title>Extensive microbial diversity within the chicken gut microbiome revealed by metagenomics and culture.</title>
        <authorList>
            <person name="Gilroy R."/>
            <person name="Ravi A."/>
            <person name="Getino M."/>
            <person name="Pursley I."/>
            <person name="Horton D.L."/>
            <person name="Alikhan N.F."/>
            <person name="Baker D."/>
            <person name="Gharbi K."/>
            <person name="Hall N."/>
            <person name="Watson M."/>
            <person name="Adriaenssens E.M."/>
            <person name="Foster-Nyarko E."/>
            <person name="Jarju S."/>
            <person name="Secka A."/>
            <person name="Antonio M."/>
            <person name="Oren A."/>
            <person name="Chaudhuri R.R."/>
            <person name="La Ragione R."/>
            <person name="Hildebrand F."/>
            <person name="Pallen M.J."/>
        </authorList>
    </citation>
    <scope>NUCLEOTIDE SEQUENCE</scope>
    <source>
        <strain evidence="10">ChiSjej5B23-6657</strain>
    </source>
</reference>
<comment type="similarity">
    <text evidence="1 6 7">Belongs to the peptidase S8 family.</text>
</comment>
<keyword evidence="3 6" id="KW-0378">Hydrolase</keyword>
<proteinExistence type="inferred from homology"/>
<dbReference type="AlphaFoldDB" id="A0A9D1EAB0"/>
<dbReference type="PROSITE" id="PS00136">
    <property type="entry name" value="SUBTILASE_ASP"/>
    <property type="match status" value="1"/>
</dbReference>
<name>A0A9D1EAB0_9FIRM</name>
<comment type="caution">
    <text evidence="10">The sequence shown here is derived from an EMBL/GenBank/DDBJ whole genome shotgun (WGS) entry which is preliminary data.</text>
</comment>
<dbReference type="InterPro" id="IPR036852">
    <property type="entry name" value="Peptidase_S8/S53_dom_sf"/>
</dbReference>
<keyword evidence="2 6" id="KW-0645">Protease</keyword>
<accession>A0A9D1EAB0</accession>
<dbReference type="PRINTS" id="PR00723">
    <property type="entry name" value="SUBTILISIN"/>
</dbReference>
<evidence type="ECO:0000256" key="7">
    <source>
        <dbReference type="RuleBase" id="RU003355"/>
    </source>
</evidence>
<evidence type="ECO:0000313" key="11">
    <source>
        <dbReference type="Proteomes" id="UP000823912"/>
    </source>
</evidence>
<evidence type="ECO:0000259" key="9">
    <source>
        <dbReference type="Pfam" id="PF00082"/>
    </source>
</evidence>
<dbReference type="InterPro" id="IPR022398">
    <property type="entry name" value="Peptidase_S8_His-AS"/>
</dbReference>
<dbReference type="InterPro" id="IPR015500">
    <property type="entry name" value="Peptidase_S8_subtilisin-rel"/>
</dbReference>
<dbReference type="PANTHER" id="PTHR43806">
    <property type="entry name" value="PEPTIDASE S8"/>
    <property type="match status" value="1"/>
</dbReference>
<dbReference type="GO" id="GO:0004252">
    <property type="term" value="F:serine-type endopeptidase activity"/>
    <property type="evidence" value="ECO:0007669"/>
    <property type="project" value="UniProtKB-UniRule"/>
</dbReference>
<dbReference type="InterPro" id="IPR023827">
    <property type="entry name" value="Peptidase_S8_Asp-AS"/>
</dbReference>
<feature type="region of interest" description="Disordered" evidence="8">
    <location>
        <begin position="187"/>
        <end position="215"/>
    </location>
</feature>
<evidence type="ECO:0000256" key="3">
    <source>
        <dbReference type="ARBA" id="ARBA00022801"/>
    </source>
</evidence>
<evidence type="ECO:0000256" key="6">
    <source>
        <dbReference type="PROSITE-ProRule" id="PRU01240"/>
    </source>
</evidence>
<evidence type="ECO:0000256" key="5">
    <source>
        <dbReference type="PIRSR" id="PIRSR615500-1"/>
    </source>
</evidence>
<feature type="active site" description="Charge relay system" evidence="5 6">
    <location>
        <position position="248"/>
    </location>
</feature>
<dbReference type="InterPro" id="IPR023828">
    <property type="entry name" value="Peptidase_S8_Ser-AS"/>
</dbReference>
<feature type="domain" description="Peptidase S8/S53" evidence="9">
    <location>
        <begin position="20"/>
        <end position="274"/>
    </location>
</feature>
<dbReference type="Pfam" id="PF00082">
    <property type="entry name" value="Peptidase_S8"/>
    <property type="match status" value="1"/>
</dbReference>
<evidence type="ECO:0000256" key="2">
    <source>
        <dbReference type="ARBA" id="ARBA00022670"/>
    </source>
</evidence>